<proteinExistence type="predicted"/>
<comment type="caution">
    <text evidence="3">The sequence shown here is derived from an EMBL/GenBank/DDBJ whole genome shotgun (WGS) entry which is preliminary data.</text>
</comment>
<dbReference type="InterPro" id="IPR001789">
    <property type="entry name" value="Sig_transdc_resp-reg_receiver"/>
</dbReference>
<dbReference type="AlphaFoldDB" id="A0A552UZQ0"/>
<sequence>MALFLRAAKRIMVPYLQYYFLTIINFKVMNYKILLIDDDSDDRLFFRDAIEKISTGNVSCITLDDGHILVSTLAQSSDGRPDIIFTDINMPRMSGWEVLAMLKGHDTYKDIPVIMYSTSKHTEEITKAKELGALCFFNKPQDFRDLQNALTEVVKHLQAGTINQLCENSTIFT</sequence>
<dbReference type="PANTHER" id="PTHR44520:SF2">
    <property type="entry name" value="RESPONSE REGULATOR RCP1"/>
    <property type="match status" value="1"/>
</dbReference>
<evidence type="ECO:0000313" key="3">
    <source>
        <dbReference type="EMBL" id="TRW23660.1"/>
    </source>
</evidence>
<protein>
    <submittedName>
        <fullName evidence="3">Response regulator</fullName>
    </submittedName>
</protein>
<dbReference type="PANTHER" id="PTHR44520">
    <property type="entry name" value="RESPONSE REGULATOR RCP1-RELATED"/>
    <property type="match status" value="1"/>
</dbReference>
<dbReference type="SMART" id="SM00448">
    <property type="entry name" value="REC"/>
    <property type="match status" value="1"/>
</dbReference>
<dbReference type="OrthoDB" id="1364667at2"/>
<reference evidence="3 4" key="1">
    <citation type="submission" date="2019-07" db="EMBL/GenBank/DDBJ databases">
        <title>Flavobacterium sp. nov., isolated from glacier ice.</title>
        <authorList>
            <person name="Liu Q."/>
            <person name="Xin Y.-H."/>
        </authorList>
    </citation>
    <scope>NUCLEOTIDE SEQUENCE [LARGE SCALE GENOMIC DNA]</scope>
    <source>
        <strain evidence="3 4">ZT4R6</strain>
    </source>
</reference>
<dbReference type="InterPro" id="IPR011006">
    <property type="entry name" value="CheY-like_superfamily"/>
</dbReference>
<dbReference type="PROSITE" id="PS50110">
    <property type="entry name" value="RESPONSE_REGULATORY"/>
    <property type="match status" value="1"/>
</dbReference>
<gene>
    <name evidence="3" type="ORF">FMM05_13455</name>
</gene>
<evidence type="ECO:0000256" key="1">
    <source>
        <dbReference type="PROSITE-ProRule" id="PRU00169"/>
    </source>
</evidence>
<evidence type="ECO:0000259" key="2">
    <source>
        <dbReference type="PROSITE" id="PS50110"/>
    </source>
</evidence>
<name>A0A552UZQ0_9FLAO</name>
<keyword evidence="1" id="KW-0597">Phosphoprotein</keyword>
<evidence type="ECO:0000313" key="4">
    <source>
        <dbReference type="Proteomes" id="UP000320643"/>
    </source>
</evidence>
<dbReference type="Pfam" id="PF00072">
    <property type="entry name" value="Response_reg"/>
    <property type="match status" value="1"/>
</dbReference>
<dbReference type="SUPFAM" id="SSF52172">
    <property type="entry name" value="CheY-like"/>
    <property type="match status" value="1"/>
</dbReference>
<dbReference type="EMBL" id="VJVZ01000008">
    <property type="protein sequence ID" value="TRW23660.1"/>
    <property type="molecule type" value="Genomic_DNA"/>
</dbReference>
<feature type="domain" description="Response regulatory" evidence="2">
    <location>
        <begin position="32"/>
        <end position="154"/>
    </location>
</feature>
<keyword evidence="4" id="KW-1185">Reference proteome</keyword>
<dbReference type="InterPro" id="IPR052893">
    <property type="entry name" value="TCS_response_regulator"/>
</dbReference>
<accession>A0A552UZQ0</accession>
<dbReference type="Proteomes" id="UP000320643">
    <property type="component" value="Unassembled WGS sequence"/>
</dbReference>
<dbReference type="GO" id="GO:0000160">
    <property type="term" value="P:phosphorelay signal transduction system"/>
    <property type="evidence" value="ECO:0007669"/>
    <property type="project" value="InterPro"/>
</dbReference>
<dbReference type="Gene3D" id="3.40.50.2300">
    <property type="match status" value="1"/>
</dbReference>
<organism evidence="3 4">
    <name type="scientific">Flavobacterium zepuense</name>
    <dbReference type="NCBI Taxonomy" id="2593302"/>
    <lineage>
        <taxon>Bacteria</taxon>
        <taxon>Pseudomonadati</taxon>
        <taxon>Bacteroidota</taxon>
        <taxon>Flavobacteriia</taxon>
        <taxon>Flavobacteriales</taxon>
        <taxon>Flavobacteriaceae</taxon>
        <taxon>Flavobacterium</taxon>
    </lineage>
</organism>
<feature type="modified residue" description="4-aspartylphosphate" evidence="1">
    <location>
        <position position="87"/>
    </location>
</feature>